<feature type="non-terminal residue" evidence="2">
    <location>
        <position position="1"/>
    </location>
</feature>
<evidence type="ECO:0000313" key="2">
    <source>
        <dbReference type="EMBL" id="KAJ1354465.1"/>
    </source>
</evidence>
<evidence type="ECO:0000313" key="3">
    <source>
        <dbReference type="Proteomes" id="UP001196413"/>
    </source>
</evidence>
<evidence type="ECO:0000256" key="1">
    <source>
        <dbReference type="SAM" id="SignalP"/>
    </source>
</evidence>
<gene>
    <name evidence="2" type="ORF">KIN20_011410</name>
</gene>
<dbReference type="AlphaFoldDB" id="A0AAD5M9C6"/>
<keyword evidence="1" id="KW-0732">Signal</keyword>
<protein>
    <submittedName>
        <fullName evidence="2">Uncharacterized protein</fullName>
    </submittedName>
</protein>
<keyword evidence="3" id="KW-1185">Reference proteome</keyword>
<sequence>TALVASSCSLLLSLVEQHTVPVYEVGKATERAFLPKPAIEVVGHFFGILRRSFQAGAQHSGDHRLCTMTARHRLQIHMIAKRGLKVVGYILPTRASASRPTKRDQTRFIF</sequence>
<dbReference type="Proteomes" id="UP001196413">
    <property type="component" value="Unassembled WGS sequence"/>
</dbReference>
<reference evidence="2" key="1">
    <citation type="submission" date="2021-06" db="EMBL/GenBank/DDBJ databases">
        <title>Parelaphostrongylus tenuis whole genome reference sequence.</title>
        <authorList>
            <person name="Garwood T.J."/>
            <person name="Larsen P.A."/>
            <person name="Fountain-Jones N.M."/>
            <person name="Garbe J.R."/>
            <person name="Macchietto M.G."/>
            <person name="Kania S.A."/>
            <person name="Gerhold R.W."/>
            <person name="Richards J.E."/>
            <person name="Wolf T.M."/>
        </authorList>
    </citation>
    <scope>NUCLEOTIDE SEQUENCE</scope>
    <source>
        <strain evidence="2">MNPRO001-30</strain>
        <tissue evidence="2">Meninges</tissue>
    </source>
</reference>
<feature type="chain" id="PRO_5042042243" evidence="1">
    <location>
        <begin position="18"/>
        <end position="110"/>
    </location>
</feature>
<organism evidence="2 3">
    <name type="scientific">Parelaphostrongylus tenuis</name>
    <name type="common">Meningeal worm</name>
    <dbReference type="NCBI Taxonomy" id="148309"/>
    <lineage>
        <taxon>Eukaryota</taxon>
        <taxon>Metazoa</taxon>
        <taxon>Ecdysozoa</taxon>
        <taxon>Nematoda</taxon>
        <taxon>Chromadorea</taxon>
        <taxon>Rhabditida</taxon>
        <taxon>Rhabditina</taxon>
        <taxon>Rhabditomorpha</taxon>
        <taxon>Strongyloidea</taxon>
        <taxon>Metastrongylidae</taxon>
        <taxon>Parelaphostrongylus</taxon>
    </lineage>
</organism>
<proteinExistence type="predicted"/>
<accession>A0AAD5M9C6</accession>
<comment type="caution">
    <text evidence="2">The sequence shown here is derived from an EMBL/GenBank/DDBJ whole genome shotgun (WGS) entry which is preliminary data.</text>
</comment>
<dbReference type="EMBL" id="JAHQIW010002091">
    <property type="protein sequence ID" value="KAJ1354465.1"/>
    <property type="molecule type" value="Genomic_DNA"/>
</dbReference>
<name>A0AAD5M9C6_PARTN</name>
<feature type="signal peptide" evidence="1">
    <location>
        <begin position="1"/>
        <end position="17"/>
    </location>
</feature>